<dbReference type="AlphaFoldDB" id="A0AAD4L6R2"/>
<feature type="compositionally biased region" description="Basic and acidic residues" evidence="1">
    <location>
        <begin position="303"/>
        <end position="317"/>
    </location>
</feature>
<name>A0AAD4L6R2_9AGAM</name>
<accession>A0AAD4L6R2</accession>
<reference evidence="2" key="1">
    <citation type="submission" date="2022-01" db="EMBL/GenBank/DDBJ databases">
        <title>Comparative genomics reveals a dynamic genome evolution in the ectomycorrhizal milk-cap (Lactarius) mushrooms.</title>
        <authorList>
            <consortium name="DOE Joint Genome Institute"/>
            <person name="Lebreton A."/>
            <person name="Tang N."/>
            <person name="Kuo A."/>
            <person name="LaButti K."/>
            <person name="Drula E."/>
            <person name="Barry K."/>
            <person name="Clum A."/>
            <person name="Lipzen A."/>
            <person name="Mousain D."/>
            <person name="Ng V."/>
            <person name="Wang R."/>
            <person name="Wang X."/>
            <person name="Dai Y."/>
            <person name="Henrissat B."/>
            <person name="Grigoriev I.V."/>
            <person name="Guerin-Laguette A."/>
            <person name="Yu F."/>
            <person name="Martin F.M."/>
        </authorList>
    </citation>
    <scope>NUCLEOTIDE SEQUENCE</scope>
    <source>
        <strain evidence="2">QP</strain>
    </source>
</reference>
<organism evidence="2 3">
    <name type="scientific">Lactarius akahatsu</name>
    <dbReference type="NCBI Taxonomy" id="416441"/>
    <lineage>
        <taxon>Eukaryota</taxon>
        <taxon>Fungi</taxon>
        <taxon>Dikarya</taxon>
        <taxon>Basidiomycota</taxon>
        <taxon>Agaricomycotina</taxon>
        <taxon>Agaricomycetes</taxon>
        <taxon>Russulales</taxon>
        <taxon>Russulaceae</taxon>
        <taxon>Lactarius</taxon>
    </lineage>
</organism>
<sequence>MSLISPLPSTGHCTPVDPANIIDYGASRTQGHPSPDHQSQWARESHAMPGFFRGHNIDISDVVAMAPEILLEKNARYVRLKLIAGERTAELNELRETIASQCNELEALKIRCDTYRETIDVFAKNCITLKTASGDATPIILMTNVPLTADTKKGETDGDSSTAGTRATPGRQRQDSDEDSMSEYFYLQNADGTTVSKDVISRMSEKAQAIWEALDERGLAPTTFDNISDIAWDFYARIMLNDPEFFFLQLCDDGQWKLKEWSNSSYSSWYGNRGVRQKKADSNKSIPDDTNPVQLGSTNKTINESDRDSRNGDDENGSKVNCRGIDYEDNTETPHSTSDSKKRKTQGKVASGSLKKHKAVETLAIPTDRNTIR</sequence>
<dbReference type="EMBL" id="JAKELL010000098">
    <property type="protein sequence ID" value="KAH8982594.1"/>
    <property type="molecule type" value="Genomic_DNA"/>
</dbReference>
<feature type="region of interest" description="Disordered" evidence="1">
    <location>
        <begin position="150"/>
        <end position="179"/>
    </location>
</feature>
<keyword evidence="3" id="KW-1185">Reference proteome</keyword>
<evidence type="ECO:0000313" key="3">
    <source>
        <dbReference type="Proteomes" id="UP001201163"/>
    </source>
</evidence>
<feature type="region of interest" description="Disordered" evidence="1">
    <location>
        <begin position="22"/>
        <end position="41"/>
    </location>
</feature>
<gene>
    <name evidence="2" type="ORF">EDB92DRAFT_1635641</name>
</gene>
<feature type="region of interest" description="Disordered" evidence="1">
    <location>
        <begin position="277"/>
        <end position="373"/>
    </location>
</feature>
<dbReference type="Proteomes" id="UP001201163">
    <property type="component" value="Unassembled WGS sequence"/>
</dbReference>
<evidence type="ECO:0000256" key="1">
    <source>
        <dbReference type="SAM" id="MobiDB-lite"/>
    </source>
</evidence>
<proteinExistence type="predicted"/>
<protein>
    <submittedName>
        <fullName evidence="2">Uncharacterized protein</fullName>
    </submittedName>
</protein>
<evidence type="ECO:0000313" key="2">
    <source>
        <dbReference type="EMBL" id="KAH8982594.1"/>
    </source>
</evidence>
<comment type="caution">
    <text evidence="2">The sequence shown here is derived from an EMBL/GenBank/DDBJ whole genome shotgun (WGS) entry which is preliminary data.</text>
</comment>
<feature type="compositionally biased region" description="Polar residues" evidence="1">
    <location>
        <begin position="291"/>
        <end position="302"/>
    </location>
</feature>
<feature type="compositionally biased region" description="Polar residues" evidence="1">
    <location>
        <begin position="27"/>
        <end position="41"/>
    </location>
</feature>